<dbReference type="SUPFAM" id="SSF47336">
    <property type="entry name" value="ACP-like"/>
    <property type="match status" value="1"/>
</dbReference>
<evidence type="ECO:0000256" key="2">
    <source>
        <dbReference type="ARBA" id="ARBA00022553"/>
    </source>
</evidence>
<dbReference type="NCBIfam" id="NF002150">
    <property type="entry name" value="PRK00982.1-4"/>
    <property type="match status" value="1"/>
</dbReference>
<proteinExistence type="inferred from homology"/>
<dbReference type="AlphaFoldDB" id="A0A4S3B468"/>
<sequence length="82" mass="9500">MTTTFEKIQAIIIDQLGKEEEEVLVTTKLKDELEADSLDLFQIMNDIEDEFEDFDVKIETDEGLETVQDLVDYVDNQIKANK</sequence>
<dbReference type="Proteomes" id="UP000310506">
    <property type="component" value="Unassembled WGS sequence"/>
</dbReference>
<dbReference type="GO" id="GO:0005737">
    <property type="term" value="C:cytoplasm"/>
    <property type="evidence" value="ECO:0007669"/>
    <property type="project" value="UniProtKB-SubCell"/>
</dbReference>
<evidence type="ECO:0000259" key="4">
    <source>
        <dbReference type="PROSITE" id="PS50075"/>
    </source>
</evidence>
<dbReference type="Gene3D" id="1.10.1200.10">
    <property type="entry name" value="ACP-like"/>
    <property type="match status" value="1"/>
</dbReference>
<dbReference type="InterPro" id="IPR009081">
    <property type="entry name" value="PP-bd_ACP"/>
</dbReference>
<keyword evidence="6" id="KW-1185">Reference proteome</keyword>
<keyword evidence="3" id="KW-0275">Fatty acid biosynthesis</keyword>
<evidence type="ECO:0000313" key="5">
    <source>
        <dbReference type="EMBL" id="THB61268.1"/>
    </source>
</evidence>
<gene>
    <name evidence="3" type="primary">acpP</name>
    <name evidence="5" type="ORF">ESZ54_05845</name>
</gene>
<feature type="modified residue" description="O-(pantetheine 4'-phosphoryl)serine" evidence="3">
    <location>
        <position position="37"/>
    </location>
</feature>
<keyword evidence="3" id="KW-0443">Lipid metabolism</keyword>
<dbReference type="Pfam" id="PF00550">
    <property type="entry name" value="PP-binding"/>
    <property type="match status" value="1"/>
</dbReference>
<evidence type="ECO:0000256" key="3">
    <source>
        <dbReference type="HAMAP-Rule" id="MF_01217"/>
    </source>
</evidence>
<reference evidence="5 6" key="1">
    <citation type="submission" date="2019-01" db="EMBL/GenBank/DDBJ databases">
        <title>Vagococcus silagei sp. nov. isolated from brewer's grain.</title>
        <authorList>
            <person name="Guu J.-R."/>
        </authorList>
    </citation>
    <scope>NUCLEOTIDE SEQUENCE [LARGE SCALE GENOMIC DNA]</scope>
    <source>
        <strain evidence="5 6">2B-2</strain>
    </source>
</reference>
<accession>A0A4S3B468</accession>
<dbReference type="PROSITE" id="PS50075">
    <property type="entry name" value="CARRIER"/>
    <property type="match status" value="1"/>
</dbReference>
<organism evidence="5 6">
    <name type="scientific">Vagococcus silagei</name>
    <dbReference type="NCBI Taxonomy" id="2508885"/>
    <lineage>
        <taxon>Bacteria</taxon>
        <taxon>Bacillati</taxon>
        <taxon>Bacillota</taxon>
        <taxon>Bacilli</taxon>
        <taxon>Lactobacillales</taxon>
        <taxon>Enterococcaceae</taxon>
        <taxon>Vagococcus</taxon>
    </lineage>
</organism>
<dbReference type="InterPro" id="IPR003231">
    <property type="entry name" value="ACP"/>
</dbReference>
<keyword evidence="3" id="KW-0444">Lipid biosynthesis</keyword>
<keyword evidence="2 3" id="KW-0597">Phosphoprotein</keyword>
<dbReference type="RefSeq" id="WP_136136732.1">
    <property type="nucleotide sequence ID" value="NZ_SDGV01000014.1"/>
</dbReference>
<evidence type="ECO:0000313" key="6">
    <source>
        <dbReference type="Proteomes" id="UP000310506"/>
    </source>
</evidence>
<dbReference type="OrthoDB" id="9804551at2"/>
<dbReference type="EMBL" id="SDGV01000014">
    <property type="protein sequence ID" value="THB61268.1"/>
    <property type="molecule type" value="Genomic_DNA"/>
</dbReference>
<dbReference type="UniPathway" id="UPA00094"/>
<comment type="function">
    <text evidence="3">Carrier of the growing fatty acid chain in fatty acid biosynthesis.</text>
</comment>
<comment type="similarity">
    <text evidence="3">Belongs to the acyl carrier protein (ACP) family.</text>
</comment>
<dbReference type="HAMAP" id="MF_01217">
    <property type="entry name" value="Acyl_carrier"/>
    <property type="match status" value="1"/>
</dbReference>
<keyword evidence="1 3" id="KW-0596">Phosphopantetheine</keyword>
<keyword evidence="3" id="KW-0276">Fatty acid metabolism</keyword>
<dbReference type="InterPro" id="IPR036736">
    <property type="entry name" value="ACP-like_sf"/>
</dbReference>
<comment type="PTM">
    <text evidence="3">4'-phosphopantetheine is transferred from CoA to a specific serine of apo-ACP by AcpS. This modification is essential for activity because fatty acids are bound in thioester linkage to the sulfhydryl of the prosthetic group.</text>
</comment>
<comment type="caution">
    <text evidence="5">The sequence shown here is derived from an EMBL/GenBank/DDBJ whole genome shotgun (WGS) entry which is preliminary data.</text>
</comment>
<name>A0A4S3B468_9ENTE</name>
<comment type="pathway">
    <text evidence="3">Lipid metabolism; fatty acid biosynthesis.</text>
</comment>
<dbReference type="GO" id="GO:0000036">
    <property type="term" value="F:acyl carrier activity"/>
    <property type="evidence" value="ECO:0007669"/>
    <property type="project" value="UniProtKB-UniRule"/>
</dbReference>
<feature type="domain" description="Carrier" evidence="4">
    <location>
        <begin position="2"/>
        <end position="78"/>
    </location>
</feature>
<keyword evidence="3" id="KW-0963">Cytoplasm</keyword>
<evidence type="ECO:0000256" key="1">
    <source>
        <dbReference type="ARBA" id="ARBA00022450"/>
    </source>
</evidence>
<protein>
    <recommendedName>
        <fullName evidence="3">Acyl carrier protein</fullName>
        <shortName evidence="3">ACP</shortName>
    </recommendedName>
</protein>
<comment type="subcellular location">
    <subcellularLocation>
        <location evidence="3">Cytoplasm</location>
    </subcellularLocation>
</comment>